<dbReference type="KEGG" id="smon:AWR27_07480"/>
<dbReference type="PRINTS" id="PR01023">
    <property type="entry name" value="NAFLGMOTY"/>
</dbReference>
<dbReference type="Pfam" id="PF00691">
    <property type="entry name" value="OmpA"/>
    <property type="match status" value="1"/>
</dbReference>
<dbReference type="CDD" id="cd07185">
    <property type="entry name" value="OmpA_C-like"/>
    <property type="match status" value="1"/>
</dbReference>
<protein>
    <recommendedName>
        <fullName evidence="6">OmpA-like domain-containing protein</fullName>
    </recommendedName>
</protein>
<evidence type="ECO:0000256" key="1">
    <source>
        <dbReference type="ARBA" id="ARBA00004442"/>
    </source>
</evidence>
<feature type="region of interest" description="Disordered" evidence="5">
    <location>
        <begin position="52"/>
        <end position="80"/>
    </location>
</feature>
<name>A0A1P9WV12_9BACT</name>
<reference evidence="7 8" key="1">
    <citation type="submission" date="2016-01" db="EMBL/GenBank/DDBJ databases">
        <authorList>
            <person name="Oliw E.H."/>
        </authorList>
    </citation>
    <scope>NUCLEOTIDE SEQUENCE [LARGE SCALE GENOMIC DNA]</scope>
    <source>
        <strain evidence="7 8">DY10</strain>
    </source>
</reference>
<dbReference type="InterPro" id="IPR036737">
    <property type="entry name" value="OmpA-like_sf"/>
</dbReference>
<dbReference type="PANTHER" id="PTHR30329:SF21">
    <property type="entry name" value="LIPOPROTEIN YIAD-RELATED"/>
    <property type="match status" value="1"/>
</dbReference>
<dbReference type="AlphaFoldDB" id="A0A1P9WV12"/>
<dbReference type="PRINTS" id="PR01021">
    <property type="entry name" value="OMPADOMAIN"/>
</dbReference>
<evidence type="ECO:0000313" key="7">
    <source>
        <dbReference type="EMBL" id="AQG79178.1"/>
    </source>
</evidence>
<evidence type="ECO:0000313" key="8">
    <source>
        <dbReference type="Proteomes" id="UP000187941"/>
    </source>
</evidence>
<gene>
    <name evidence="7" type="ORF">AWR27_07480</name>
</gene>
<dbReference type="SUPFAM" id="SSF103088">
    <property type="entry name" value="OmpA-like"/>
    <property type="match status" value="1"/>
</dbReference>
<dbReference type="InterPro" id="IPR006664">
    <property type="entry name" value="OMP_bac"/>
</dbReference>
<dbReference type="GO" id="GO:0009279">
    <property type="term" value="C:cell outer membrane"/>
    <property type="evidence" value="ECO:0007669"/>
    <property type="project" value="UniProtKB-SubCell"/>
</dbReference>
<dbReference type="RefSeq" id="WP_077130620.1">
    <property type="nucleotide sequence ID" value="NZ_CP014263.1"/>
</dbReference>
<evidence type="ECO:0000256" key="2">
    <source>
        <dbReference type="ARBA" id="ARBA00023136"/>
    </source>
</evidence>
<dbReference type="EMBL" id="CP014263">
    <property type="protein sequence ID" value="AQG79178.1"/>
    <property type="molecule type" value="Genomic_DNA"/>
</dbReference>
<evidence type="ECO:0000256" key="5">
    <source>
        <dbReference type="SAM" id="MobiDB-lite"/>
    </source>
</evidence>
<dbReference type="OrthoDB" id="611024at2"/>
<dbReference type="PROSITE" id="PS51123">
    <property type="entry name" value="OMPA_2"/>
    <property type="match status" value="1"/>
</dbReference>
<keyword evidence="2 4" id="KW-0472">Membrane</keyword>
<feature type="compositionally biased region" description="Basic and acidic residues" evidence="5">
    <location>
        <begin position="66"/>
        <end position="80"/>
    </location>
</feature>
<comment type="subcellular location">
    <subcellularLocation>
        <location evidence="1">Cell outer membrane</location>
    </subcellularLocation>
</comment>
<keyword evidence="8" id="KW-1185">Reference proteome</keyword>
<evidence type="ECO:0000259" key="6">
    <source>
        <dbReference type="PROSITE" id="PS51123"/>
    </source>
</evidence>
<sequence length="80" mass="8976">MKANLPWHIHVAGHTDNGGNSRLNLALSEHRAKVVATYLTRRGIAEERITTEGFGSKQPIGNNMTESERSNNRRVEIPIR</sequence>
<keyword evidence="3" id="KW-0998">Cell outer membrane</keyword>
<dbReference type="STRING" id="1178516.AWR27_07480"/>
<organism evidence="7 8">
    <name type="scientific">Spirosoma montaniterrae</name>
    <dbReference type="NCBI Taxonomy" id="1178516"/>
    <lineage>
        <taxon>Bacteria</taxon>
        <taxon>Pseudomonadati</taxon>
        <taxon>Bacteroidota</taxon>
        <taxon>Cytophagia</taxon>
        <taxon>Cytophagales</taxon>
        <taxon>Cytophagaceae</taxon>
        <taxon>Spirosoma</taxon>
    </lineage>
</organism>
<evidence type="ECO:0000256" key="3">
    <source>
        <dbReference type="ARBA" id="ARBA00023237"/>
    </source>
</evidence>
<dbReference type="Proteomes" id="UP000187941">
    <property type="component" value="Chromosome"/>
</dbReference>
<dbReference type="PANTHER" id="PTHR30329">
    <property type="entry name" value="STATOR ELEMENT OF FLAGELLAR MOTOR COMPLEX"/>
    <property type="match status" value="1"/>
</dbReference>
<proteinExistence type="predicted"/>
<feature type="domain" description="OmpA-like" evidence="6">
    <location>
        <begin position="1"/>
        <end position="80"/>
    </location>
</feature>
<dbReference type="InterPro" id="IPR050330">
    <property type="entry name" value="Bact_OuterMem_StrucFunc"/>
</dbReference>
<dbReference type="Gene3D" id="3.30.1330.60">
    <property type="entry name" value="OmpA-like domain"/>
    <property type="match status" value="1"/>
</dbReference>
<accession>A0A1P9WV12</accession>
<dbReference type="InterPro" id="IPR006665">
    <property type="entry name" value="OmpA-like"/>
</dbReference>
<evidence type="ECO:0000256" key="4">
    <source>
        <dbReference type="PROSITE-ProRule" id="PRU00473"/>
    </source>
</evidence>